<feature type="transmembrane region" description="Helical" evidence="2">
    <location>
        <begin position="76"/>
        <end position="109"/>
    </location>
</feature>
<name>A0A1Y0D9E2_9GAMM</name>
<keyword evidence="2" id="KW-0472">Membrane</keyword>
<feature type="transmembrane region" description="Helical" evidence="2">
    <location>
        <begin position="46"/>
        <end position="64"/>
    </location>
</feature>
<evidence type="ECO:0000256" key="2">
    <source>
        <dbReference type="SAM" id="Phobius"/>
    </source>
</evidence>
<proteinExistence type="inferred from homology"/>
<keyword evidence="2" id="KW-1133">Transmembrane helix</keyword>
<dbReference type="AlphaFoldDB" id="A0A1Y0D9E2"/>
<dbReference type="KEGG" id="opf:CBP31_14230"/>
<comment type="similarity">
    <text evidence="1">Belongs to the peptidase A24 family.</text>
</comment>
<dbReference type="GO" id="GO:0005886">
    <property type="term" value="C:plasma membrane"/>
    <property type="evidence" value="ECO:0007669"/>
    <property type="project" value="TreeGrafter"/>
</dbReference>
<gene>
    <name evidence="4" type="ORF">CBP31_14230</name>
</gene>
<dbReference type="PANTHER" id="PTHR30487">
    <property type="entry name" value="TYPE 4 PREPILIN-LIKE PROTEINS LEADER PEPTIDE-PROCESSING ENZYME"/>
    <property type="match status" value="1"/>
</dbReference>
<dbReference type="Gene3D" id="1.20.120.1220">
    <property type="match status" value="1"/>
</dbReference>
<evidence type="ECO:0000313" key="5">
    <source>
        <dbReference type="Proteomes" id="UP000243937"/>
    </source>
</evidence>
<dbReference type="EMBL" id="CP021377">
    <property type="protein sequence ID" value="ART83645.1"/>
    <property type="molecule type" value="Genomic_DNA"/>
</dbReference>
<sequence length="172" mass="18644">MEQLPLLVLLICASWLDLKTHKIPNIITLPFIPLGLVFHAWFGEGILFALAGLGLAFLILFPIFIGRMLAGGDVKLGLCIGTFLGWQLFLESLLYGLIIGLPLVLLLAWQKVGLKGFKQTFMRYGLIMGGRSYLPPEANELGGLKVPYGPALALGAGLAMALNHFGVFSLVH</sequence>
<dbReference type="GO" id="GO:0004190">
    <property type="term" value="F:aspartic-type endopeptidase activity"/>
    <property type="evidence" value="ECO:0007669"/>
    <property type="project" value="InterPro"/>
</dbReference>
<evidence type="ECO:0000259" key="3">
    <source>
        <dbReference type="Pfam" id="PF01478"/>
    </source>
</evidence>
<dbReference type="Proteomes" id="UP000243937">
    <property type="component" value="Chromosome"/>
</dbReference>
<dbReference type="Pfam" id="PF01478">
    <property type="entry name" value="Peptidase_A24"/>
    <property type="match status" value="1"/>
</dbReference>
<keyword evidence="2" id="KW-0812">Transmembrane</keyword>
<organism evidence="4 5">
    <name type="scientific">Oceanisphaera profunda</name>
    <dbReference type="NCBI Taxonomy" id="1416627"/>
    <lineage>
        <taxon>Bacteria</taxon>
        <taxon>Pseudomonadati</taxon>
        <taxon>Pseudomonadota</taxon>
        <taxon>Gammaproteobacteria</taxon>
        <taxon>Aeromonadales</taxon>
        <taxon>Aeromonadaceae</taxon>
        <taxon>Oceanisphaera</taxon>
    </lineage>
</organism>
<evidence type="ECO:0000313" key="4">
    <source>
        <dbReference type="EMBL" id="ART83645.1"/>
    </source>
</evidence>
<dbReference type="InterPro" id="IPR000045">
    <property type="entry name" value="Prepilin_IV_endopep_pep"/>
</dbReference>
<dbReference type="RefSeq" id="WP_087038324.1">
    <property type="nucleotide sequence ID" value="NZ_CP021377.1"/>
</dbReference>
<evidence type="ECO:0000256" key="1">
    <source>
        <dbReference type="ARBA" id="ARBA00005801"/>
    </source>
</evidence>
<dbReference type="PANTHER" id="PTHR30487:SF0">
    <property type="entry name" value="PREPILIN LEADER PEPTIDASE_N-METHYLTRANSFERASE-RELATED"/>
    <property type="match status" value="1"/>
</dbReference>
<keyword evidence="5" id="KW-1185">Reference proteome</keyword>
<accession>A0A1Y0D9E2</accession>
<protein>
    <submittedName>
        <fullName evidence="4">Prepilin peptidase</fullName>
    </submittedName>
</protein>
<dbReference type="OrthoDB" id="5508079at2"/>
<dbReference type="InterPro" id="IPR050882">
    <property type="entry name" value="Prepilin_peptidase/N-MTase"/>
</dbReference>
<reference evidence="4 5" key="1">
    <citation type="journal article" date="2014" name="Int. J. Syst. Evol. Microbiol.">
        <title>Oceanisphaera profunda sp. nov., a marine bacterium isolated from deep-sea sediment, and emended description of the genus Oceanisphaera.</title>
        <authorList>
            <person name="Xu Z."/>
            <person name="Zhang X.Y."/>
            <person name="Su H.N."/>
            <person name="Yu Z.C."/>
            <person name="Liu C."/>
            <person name="Li H."/>
            <person name="Chen X.L."/>
            <person name="Song X.Y."/>
            <person name="Xie B.B."/>
            <person name="Qin Q.L."/>
            <person name="Zhou B.C."/>
            <person name="Shi M."/>
            <person name="Huang Y."/>
            <person name="Zhang Y.Z."/>
        </authorList>
    </citation>
    <scope>NUCLEOTIDE SEQUENCE [LARGE SCALE GENOMIC DNA]</scope>
    <source>
        <strain evidence="4 5">SM1222</strain>
    </source>
</reference>
<dbReference type="GO" id="GO:0006465">
    <property type="term" value="P:signal peptide processing"/>
    <property type="evidence" value="ECO:0007669"/>
    <property type="project" value="TreeGrafter"/>
</dbReference>
<feature type="domain" description="Prepilin type IV endopeptidase peptidase" evidence="3">
    <location>
        <begin position="6"/>
        <end position="104"/>
    </location>
</feature>